<evidence type="ECO:0000313" key="1">
    <source>
        <dbReference type="EMBL" id="EMY15007.1"/>
    </source>
</evidence>
<gene>
    <name evidence="1" type="ORF">LEP1GSC043_2414</name>
</gene>
<evidence type="ECO:0000313" key="2">
    <source>
        <dbReference type="Proteomes" id="UP000012249"/>
    </source>
</evidence>
<comment type="caution">
    <text evidence="1">The sequence shown here is derived from an EMBL/GenBank/DDBJ whole genome shotgun (WGS) entry which is preliminary data.</text>
</comment>
<sequence length="70" mass="8487">MLSSNLFVFLLYVSLFFIKKRKLVPDKPARFKTSCNRTRSLSNQNREKMSLEREWNFCLLFCWKIFELCA</sequence>
<protein>
    <submittedName>
        <fullName evidence="1">Uncharacterized protein</fullName>
    </submittedName>
</protein>
<reference evidence="1 2" key="1">
    <citation type="submission" date="2013-02" db="EMBL/GenBank/DDBJ databases">
        <authorList>
            <person name="Harkins D.M."/>
            <person name="Durkin A.S."/>
            <person name="Brinkac L.M."/>
            <person name="Haft D.H."/>
            <person name="Selengut J.D."/>
            <person name="Sanka R."/>
            <person name="DePew J."/>
            <person name="Purushe J."/>
            <person name="Haake D.A."/>
            <person name="Matsunaga J."/>
            <person name="Vinetz J.M."/>
            <person name="Sutton G.G."/>
            <person name="Nierman W.C."/>
            <person name="Fouts D.E."/>
        </authorList>
    </citation>
    <scope>NUCLEOTIDE SEQUENCE [LARGE SCALE GENOMIC DNA]</scope>
    <source>
        <strain evidence="1 2">Ecochallenge</strain>
    </source>
</reference>
<dbReference type="EMBL" id="AHMI02000120">
    <property type="protein sequence ID" value="EMY15007.1"/>
    <property type="molecule type" value="Genomic_DNA"/>
</dbReference>
<organism evidence="1 2">
    <name type="scientific">Leptospira weilii str. Ecochallenge</name>
    <dbReference type="NCBI Taxonomy" id="1049986"/>
    <lineage>
        <taxon>Bacteria</taxon>
        <taxon>Pseudomonadati</taxon>
        <taxon>Spirochaetota</taxon>
        <taxon>Spirochaetia</taxon>
        <taxon>Leptospirales</taxon>
        <taxon>Leptospiraceae</taxon>
        <taxon>Leptospira</taxon>
    </lineage>
</organism>
<proteinExistence type="predicted"/>
<dbReference type="Proteomes" id="UP000012249">
    <property type="component" value="Unassembled WGS sequence"/>
</dbReference>
<dbReference type="AlphaFoldDB" id="N1U7E9"/>
<accession>N1U7E9</accession>
<name>N1U7E9_9LEPT</name>